<dbReference type="EMBL" id="VIIS01000456">
    <property type="protein sequence ID" value="KAF0308868.1"/>
    <property type="molecule type" value="Genomic_DNA"/>
</dbReference>
<accession>A0A6A4X1X1</accession>
<dbReference type="Proteomes" id="UP000440578">
    <property type="component" value="Unassembled WGS sequence"/>
</dbReference>
<evidence type="ECO:0000256" key="8">
    <source>
        <dbReference type="SAM" id="Phobius"/>
    </source>
</evidence>
<dbReference type="GO" id="GO:0061817">
    <property type="term" value="P:endoplasmic reticulum-plasma membrane tethering"/>
    <property type="evidence" value="ECO:0007669"/>
    <property type="project" value="TreeGrafter"/>
</dbReference>
<comment type="caution">
    <text evidence="10">The sequence shown here is derived from an EMBL/GenBank/DDBJ whole genome shotgun (WGS) entry which is preliminary data.</text>
</comment>
<evidence type="ECO:0000256" key="4">
    <source>
        <dbReference type="ARBA" id="ARBA00022989"/>
    </source>
</evidence>
<dbReference type="AlphaFoldDB" id="A0A6A4X1X1"/>
<comment type="similarity">
    <text evidence="2">Belongs to the VAMP-associated protein (VAP) (TC 9.B.17) family.</text>
</comment>
<dbReference type="OrthoDB" id="264603at2759"/>
<name>A0A6A4X1X1_AMPAM</name>
<reference evidence="10 11" key="1">
    <citation type="submission" date="2019-07" db="EMBL/GenBank/DDBJ databases">
        <title>Draft genome assembly of a fouling barnacle, Amphibalanus amphitrite (Darwin, 1854): The first reference genome for Thecostraca.</title>
        <authorList>
            <person name="Kim W."/>
        </authorList>
    </citation>
    <scope>NUCLEOTIDE SEQUENCE [LARGE SCALE GENOMIC DNA]</scope>
    <source>
        <strain evidence="10">SNU_AA5</strain>
        <tissue evidence="10">Soma without cirri and trophi</tissue>
    </source>
</reference>
<dbReference type="InterPro" id="IPR000535">
    <property type="entry name" value="MSP_dom"/>
</dbReference>
<dbReference type="PANTHER" id="PTHR10809:SF6">
    <property type="entry name" value="AT11025P-RELATED"/>
    <property type="match status" value="1"/>
</dbReference>
<dbReference type="SUPFAM" id="SSF49354">
    <property type="entry name" value="PapD-like"/>
    <property type="match status" value="1"/>
</dbReference>
<dbReference type="GO" id="GO:0005886">
    <property type="term" value="C:plasma membrane"/>
    <property type="evidence" value="ECO:0007669"/>
    <property type="project" value="TreeGrafter"/>
</dbReference>
<organism evidence="10 11">
    <name type="scientific">Amphibalanus amphitrite</name>
    <name type="common">Striped barnacle</name>
    <name type="synonym">Balanus amphitrite</name>
    <dbReference type="NCBI Taxonomy" id="1232801"/>
    <lineage>
        <taxon>Eukaryota</taxon>
        <taxon>Metazoa</taxon>
        <taxon>Ecdysozoa</taxon>
        <taxon>Arthropoda</taxon>
        <taxon>Crustacea</taxon>
        <taxon>Multicrustacea</taxon>
        <taxon>Cirripedia</taxon>
        <taxon>Thoracica</taxon>
        <taxon>Thoracicalcarea</taxon>
        <taxon>Balanomorpha</taxon>
        <taxon>Balanoidea</taxon>
        <taxon>Balanidae</taxon>
        <taxon>Amphibalaninae</taxon>
        <taxon>Amphibalanus</taxon>
    </lineage>
</organism>
<dbReference type="GO" id="GO:0033149">
    <property type="term" value="F:FFAT motif binding"/>
    <property type="evidence" value="ECO:0007669"/>
    <property type="project" value="TreeGrafter"/>
</dbReference>
<evidence type="ECO:0000313" key="11">
    <source>
        <dbReference type="Proteomes" id="UP000440578"/>
    </source>
</evidence>
<dbReference type="InterPro" id="IPR008962">
    <property type="entry name" value="PapD-like_sf"/>
</dbReference>
<keyword evidence="5 7" id="KW-0175">Coiled coil</keyword>
<feature type="transmembrane region" description="Helical" evidence="8">
    <location>
        <begin position="199"/>
        <end position="218"/>
    </location>
</feature>
<evidence type="ECO:0000259" key="9">
    <source>
        <dbReference type="PROSITE" id="PS50202"/>
    </source>
</evidence>
<evidence type="ECO:0000256" key="3">
    <source>
        <dbReference type="ARBA" id="ARBA00022692"/>
    </source>
</evidence>
<keyword evidence="6 8" id="KW-0472">Membrane</keyword>
<feature type="domain" description="MSP" evidence="9">
    <location>
        <begin position="7"/>
        <end position="125"/>
    </location>
</feature>
<dbReference type="Pfam" id="PF00635">
    <property type="entry name" value="Motile_Sperm"/>
    <property type="match status" value="1"/>
</dbReference>
<gene>
    <name evidence="10" type="primary">VAPA</name>
    <name evidence="10" type="ORF">FJT64_019946</name>
</gene>
<proteinExistence type="inferred from homology"/>
<evidence type="ECO:0000256" key="5">
    <source>
        <dbReference type="ARBA" id="ARBA00023054"/>
    </source>
</evidence>
<dbReference type="InterPro" id="IPR016763">
    <property type="entry name" value="VAP"/>
</dbReference>
<dbReference type="Gene3D" id="2.60.40.10">
    <property type="entry name" value="Immunoglobulins"/>
    <property type="match status" value="1"/>
</dbReference>
<dbReference type="GO" id="GO:0090158">
    <property type="term" value="P:endoplasmic reticulum membrane organization"/>
    <property type="evidence" value="ECO:0007669"/>
    <property type="project" value="TreeGrafter"/>
</dbReference>
<feature type="coiled-coil region" evidence="7">
    <location>
        <begin position="144"/>
        <end position="178"/>
    </location>
</feature>
<dbReference type="PROSITE" id="PS50202">
    <property type="entry name" value="MSP"/>
    <property type="match status" value="1"/>
</dbReference>
<evidence type="ECO:0000313" key="10">
    <source>
        <dbReference type="EMBL" id="KAF0308868.1"/>
    </source>
</evidence>
<evidence type="ECO:0000256" key="7">
    <source>
        <dbReference type="SAM" id="Coils"/>
    </source>
</evidence>
<protein>
    <submittedName>
        <fullName evidence="10">Vesicle-associated membrane protein-associated protein A</fullName>
    </submittedName>
</protein>
<keyword evidence="11" id="KW-1185">Reference proteome</keyword>
<dbReference type="PANTHER" id="PTHR10809">
    <property type="entry name" value="VESICLE-ASSOCIATED MEMBRANE PROTEIN-ASSOCIATED PROTEIN"/>
    <property type="match status" value="1"/>
</dbReference>
<dbReference type="PIRSF" id="PIRSF019693">
    <property type="entry name" value="VAMP-associated"/>
    <property type="match status" value="1"/>
</dbReference>
<sequence>MASSDNVIAIEPSQELRFKGPFKDEVSSSNLTVTNTSDKRVTFKIKTTAPKRYCVRPNQGIVEPGSTVSIAVMLQPFDYDPAEKNKHKFMVQTMFLPDGDEDLESLWKNASPEQIMTSNKMRCVFEMPADSQEDPTSRPEPKDMKMAADEVRRLREEMSNARNENLQLKEEGIRLRRQLAAAGAGSGASAEPAPVDTTMYYVMAIVALIIGTIVGKMVL</sequence>
<comment type="subcellular location">
    <subcellularLocation>
        <location evidence="1">Membrane</location>
        <topology evidence="1">Single-pass type IV membrane protein</topology>
    </subcellularLocation>
</comment>
<keyword evidence="4 8" id="KW-1133">Transmembrane helix</keyword>
<dbReference type="GO" id="GO:0005789">
    <property type="term" value="C:endoplasmic reticulum membrane"/>
    <property type="evidence" value="ECO:0007669"/>
    <property type="project" value="InterPro"/>
</dbReference>
<evidence type="ECO:0000256" key="6">
    <source>
        <dbReference type="ARBA" id="ARBA00023136"/>
    </source>
</evidence>
<dbReference type="FunFam" id="2.60.40.10:FF:000334">
    <property type="entry name" value="vesicle-associated membrane protein-associated protein A isoform X1"/>
    <property type="match status" value="1"/>
</dbReference>
<dbReference type="InterPro" id="IPR013783">
    <property type="entry name" value="Ig-like_fold"/>
</dbReference>
<evidence type="ECO:0000256" key="2">
    <source>
        <dbReference type="ARBA" id="ARBA00008932"/>
    </source>
</evidence>
<evidence type="ECO:0000256" key="1">
    <source>
        <dbReference type="ARBA" id="ARBA00004211"/>
    </source>
</evidence>
<keyword evidence="3 8" id="KW-0812">Transmembrane</keyword>